<dbReference type="Pfam" id="PF01797">
    <property type="entry name" value="Y1_Tnp"/>
    <property type="match status" value="1"/>
</dbReference>
<sequence>MSREKRRKSKTGIYHIMLRGIDQRHIFIDDDDRTKFLKTLMKAKESGGFSLYAYCLMDNHVHLLIKENEEIGTSIKRITVSYVQWHNNKYGRTGHLFQNRYTSEVVESEAYFLVVLRYIHQNPMKAMSLQTLSQYAWSSYNLYIDAYDSKSVAIETDITRQYFMNKKSFKTYMLQPNNDTCLDFNQKIRYTDKEIIELLKNRYALNEVSHLPKSDRDKIIVDIKKEADVSIRQLSRILGIGRGIIEKAYKKTSS</sequence>
<dbReference type="RefSeq" id="WP_212695880.1">
    <property type="nucleotide sequence ID" value="NZ_CP058649.1"/>
</dbReference>
<dbReference type="GO" id="GO:0003677">
    <property type="term" value="F:DNA binding"/>
    <property type="evidence" value="ECO:0007669"/>
    <property type="project" value="InterPro"/>
</dbReference>
<gene>
    <name evidence="2" type="ORF">HZI73_24060</name>
</gene>
<dbReference type="SUPFAM" id="SSF143422">
    <property type="entry name" value="Transposase IS200-like"/>
    <property type="match status" value="1"/>
</dbReference>
<dbReference type="Proteomes" id="UP000683246">
    <property type="component" value="Chromosome"/>
</dbReference>
<dbReference type="InterPro" id="IPR036515">
    <property type="entry name" value="Transposase_17_sf"/>
</dbReference>
<proteinExistence type="predicted"/>
<feature type="domain" description="Transposase IS200-like" evidence="1">
    <location>
        <begin position="9"/>
        <end position="122"/>
    </location>
</feature>
<protein>
    <submittedName>
        <fullName evidence="2">Transposase</fullName>
    </submittedName>
</protein>
<dbReference type="GO" id="GO:0004803">
    <property type="term" value="F:transposase activity"/>
    <property type="evidence" value="ECO:0007669"/>
    <property type="project" value="InterPro"/>
</dbReference>
<accession>A0A8J8SJ12</accession>
<evidence type="ECO:0000259" key="1">
    <source>
        <dbReference type="SMART" id="SM01321"/>
    </source>
</evidence>
<dbReference type="EMBL" id="CP058649">
    <property type="protein sequence ID" value="QUI25181.1"/>
    <property type="molecule type" value="Genomic_DNA"/>
</dbReference>
<evidence type="ECO:0000313" key="3">
    <source>
        <dbReference type="Proteomes" id="UP000683246"/>
    </source>
</evidence>
<dbReference type="GO" id="GO:0006313">
    <property type="term" value="P:DNA transposition"/>
    <property type="evidence" value="ECO:0007669"/>
    <property type="project" value="InterPro"/>
</dbReference>
<dbReference type="PANTHER" id="PTHR34322">
    <property type="entry name" value="TRANSPOSASE, Y1_TNP DOMAIN-CONTAINING"/>
    <property type="match status" value="1"/>
</dbReference>
<dbReference type="PANTHER" id="PTHR34322:SF2">
    <property type="entry name" value="TRANSPOSASE IS200-LIKE DOMAIN-CONTAINING PROTEIN"/>
    <property type="match status" value="1"/>
</dbReference>
<dbReference type="Gene3D" id="3.30.70.1290">
    <property type="entry name" value="Transposase IS200-like"/>
    <property type="match status" value="1"/>
</dbReference>
<dbReference type="AlphaFoldDB" id="A0A8J8SJ12"/>
<dbReference type="SMART" id="SM01321">
    <property type="entry name" value="Y1_Tnp"/>
    <property type="match status" value="1"/>
</dbReference>
<name>A0A8J8SJ12_9FIRM</name>
<dbReference type="InterPro" id="IPR002686">
    <property type="entry name" value="Transposase_17"/>
</dbReference>
<keyword evidence="3" id="KW-1185">Reference proteome</keyword>
<evidence type="ECO:0000313" key="2">
    <source>
        <dbReference type="EMBL" id="QUI25181.1"/>
    </source>
</evidence>
<dbReference type="KEGG" id="vpy:HZI73_24060"/>
<organism evidence="2 3">
    <name type="scientific">Vallitalea pronyensis</name>
    <dbReference type="NCBI Taxonomy" id="1348613"/>
    <lineage>
        <taxon>Bacteria</taxon>
        <taxon>Bacillati</taxon>
        <taxon>Bacillota</taxon>
        <taxon>Clostridia</taxon>
        <taxon>Lachnospirales</taxon>
        <taxon>Vallitaleaceae</taxon>
        <taxon>Vallitalea</taxon>
    </lineage>
</organism>
<reference evidence="2" key="1">
    <citation type="submission" date="2020-07" db="EMBL/GenBank/DDBJ databases">
        <title>Vallitalea pronyensis genome.</title>
        <authorList>
            <person name="Postec A."/>
        </authorList>
    </citation>
    <scope>NUCLEOTIDE SEQUENCE</scope>
    <source>
        <strain evidence="2">FatNI3</strain>
    </source>
</reference>